<dbReference type="AlphaFoldDB" id="A1RZV9"/>
<reference evidence="3" key="1">
    <citation type="journal article" date="2008" name="J. Bacteriol.">
        <title>Genome sequence of Thermofilum pendens reveals an exceptional loss of biosynthetic pathways without genome reduction.</title>
        <authorList>
            <person name="Anderson I."/>
            <person name="Rodriguez J."/>
            <person name="Susanti D."/>
            <person name="Porat I."/>
            <person name="Reich C."/>
            <person name="Ulrich L.E."/>
            <person name="Elkins J.G."/>
            <person name="Mavromatis K."/>
            <person name="Lykidis A."/>
            <person name="Kim E."/>
            <person name="Thompson L.S."/>
            <person name="Nolan M."/>
            <person name="Land M."/>
            <person name="Copeland A."/>
            <person name="Lapidus A."/>
            <person name="Lucas S."/>
            <person name="Detter C."/>
            <person name="Zhulin I.B."/>
            <person name="Olsen G.J."/>
            <person name="Whitman W."/>
            <person name="Mukhopadhyay B."/>
            <person name="Bristow J."/>
            <person name="Kyrpides N."/>
        </authorList>
    </citation>
    <scope>NUCLEOTIDE SEQUENCE [LARGE SCALE GENOMIC DNA]</scope>
    <source>
        <strain evidence="3">DSM 2475 / Hrk 5</strain>
    </source>
</reference>
<dbReference type="EnsemblBacteria" id="ABL78739">
    <property type="protein sequence ID" value="ABL78739"/>
    <property type="gene ID" value="Tpen_1342"/>
</dbReference>
<proteinExistence type="predicted"/>
<protein>
    <submittedName>
        <fullName evidence="2">CRISPR-associated protein, APE2256 family</fullName>
    </submittedName>
</protein>
<feature type="domain" description="CRISPR system ring nuclease SSO1393-like" evidence="1">
    <location>
        <begin position="70"/>
        <end position="217"/>
    </location>
</feature>
<dbReference type="NCBIfam" id="TIGR02619">
    <property type="entry name" value="putative CRISPR-associated protein, APE2256 family"/>
    <property type="match status" value="1"/>
</dbReference>
<organism evidence="2 3">
    <name type="scientific">Thermofilum pendens (strain DSM 2475 / Hrk 5)</name>
    <dbReference type="NCBI Taxonomy" id="368408"/>
    <lineage>
        <taxon>Archaea</taxon>
        <taxon>Thermoproteota</taxon>
        <taxon>Thermoprotei</taxon>
        <taxon>Thermofilales</taxon>
        <taxon>Thermofilaceae</taxon>
        <taxon>Thermofilum</taxon>
    </lineage>
</organism>
<keyword evidence="3" id="KW-1185">Reference proteome</keyword>
<dbReference type="Proteomes" id="UP000000641">
    <property type="component" value="Chromosome"/>
</dbReference>
<evidence type="ECO:0000313" key="2">
    <source>
        <dbReference type="EMBL" id="ABL78739.1"/>
    </source>
</evidence>
<evidence type="ECO:0000313" key="3">
    <source>
        <dbReference type="Proteomes" id="UP000000641"/>
    </source>
</evidence>
<dbReference type="STRING" id="368408.Tpen_1342"/>
<dbReference type="CDD" id="cd09742">
    <property type="entry name" value="Csm6_III-A"/>
    <property type="match status" value="1"/>
</dbReference>
<dbReference type="KEGG" id="tpe:Tpen_1342"/>
<dbReference type="HOGENOM" id="CLU_082641_1_0_2"/>
<dbReference type="Pfam" id="PF09651">
    <property type="entry name" value="Cas_APE2256"/>
    <property type="match status" value="1"/>
</dbReference>
<dbReference type="EMBL" id="CP000505">
    <property type="protein sequence ID" value="ABL78739.1"/>
    <property type="molecule type" value="Genomic_DNA"/>
</dbReference>
<gene>
    <name evidence="2" type="ordered locus">Tpen_1342</name>
</gene>
<sequence>MLVVSTVGTSILGNVETKWLDRVPEKYRGLVKGSSRLSVTDERQREFEARAHPGDELFDAVYRVLEASPREASAELNALLGFLERRKGSLAGADVELMFYSTDTGTGYFCARLVERYARERLRGALGGARVQVQEPVKLKKFGWGYEYFHEALLDMVDKAARLMANKKRSGYRVYVNATAGFKVEAAYLTLVSLLVGADSVFYVHEATRDVIELPVLPLGLKAKYADALRELREPTPRGALERRGVSVEELEEKGLVEVRDGLVVAREWVRKLLELVE</sequence>
<dbReference type="InterPro" id="IPR013442">
    <property type="entry name" value="SSO1393-like"/>
</dbReference>
<accession>A1RZV9</accession>
<dbReference type="Gene3D" id="3.40.50.10770">
    <property type="entry name" value="Hypothetical protein VC1899 like domain (Restriction endonuclease-like)"/>
    <property type="match status" value="1"/>
</dbReference>
<name>A1RZV9_THEPD</name>
<dbReference type="Gene3D" id="1.10.196.30">
    <property type="match status" value="1"/>
</dbReference>
<dbReference type="eggNOG" id="arCOG01935">
    <property type="taxonomic scope" value="Archaea"/>
</dbReference>
<evidence type="ECO:0000259" key="1">
    <source>
        <dbReference type="Pfam" id="PF09651"/>
    </source>
</evidence>